<evidence type="ECO:0000313" key="2">
    <source>
        <dbReference type="Proteomes" id="UP001221142"/>
    </source>
</evidence>
<dbReference type="SUPFAM" id="SSF53300">
    <property type="entry name" value="vWA-like"/>
    <property type="match status" value="1"/>
</dbReference>
<sequence>MLLIDVSGSMTWDPHRGILGPDNVLRVHDQPSNILLVKHLVHRVLHHMISRAQREHPTQSGIDTVTFASTGTYIGPLSATNFSGDWSTKVKLGGNTQVMQGWEVVKRRYFEYQNKEHGHGRWDSVYGWQPTPGMPKLSLLVFLDGEAMDMDEFELELLGVTWAYVTIALVGMENCPHHHNHAVELERVALFNPHVGFFDVHGRVCERLVVEDLLGSVYPVDPPTYNEILRPEFDLPPENELPVYSR</sequence>
<comment type="caution">
    <text evidence="1">The sequence shown here is derived from an EMBL/GenBank/DDBJ whole genome shotgun (WGS) entry which is preliminary data.</text>
</comment>
<dbReference type="Proteomes" id="UP001221142">
    <property type="component" value="Unassembled WGS sequence"/>
</dbReference>
<evidence type="ECO:0008006" key="3">
    <source>
        <dbReference type="Google" id="ProtNLM"/>
    </source>
</evidence>
<keyword evidence="2" id="KW-1185">Reference proteome</keyword>
<organism evidence="1 2">
    <name type="scientific">Roridomyces roridus</name>
    <dbReference type="NCBI Taxonomy" id="1738132"/>
    <lineage>
        <taxon>Eukaryota</taxon>
        <taxon>Fungi</taxon>
        <taxon>Dikarya</taxon>
        <taxon>Basidiomycota</taxon>
        <taxon>Agaricomycotina</taxon>
        <taxon>Agaricomycetes</taxon>
        <taxon>Agaricomycetidae</taxon>
        <taxon>Agaricales</taxon>
        <taxon>Marasmiineae</taxon>
        <taxon>Mycenaceae</taxon>
        <taxon>Roridomyces</taxon>
    </lineage>
</organism>
<dbReference type="InterPro" id="IPR036465">
    <property type="entry name" value="vWFA_dom_sf"/>
</dbReference>
<accession>A0AAD7FE99</accession>
<protein>
    <recommendedName>
        <fullName evidence="3">VWFA domain-containing protein</fullName>
    </recommendedName>
</protein>
<dbReference type="AlphaFoldDB" id="A0AAD7FE99"/>
<name>A0AAD7FE99_9AGAR</name>
<evidence type="ECO:0000313" key="1">
    <source>
        <dbReference type="EMBL" id="KAJ7614995.1"/>
    </source>
</evidence>
<gene>
    <name evidence="1" type="ORF">FB45DRAFT_758186</name>
</gene>
<reference evidence="1" key="1">
    <citation type="submission" date="2023-03" db="EMBL/GenBank/DDBJ databases">
        <title>Massive genome expansion in bonnet fungi (Mycena s.s.) driven by repeated elements and novel gene families across ecological guilds.</title>
        <authorList>
            <consortium name="Lawrence Berkeley National Laboratory"/>
            <person name="Harder C.B."/>
            <person name="Miyauchi S."/>
            <person name="Viragh M."/>
            <person name="Kuo A."/>
            <person name="Thoen E."/>
            <person name="Andreopoulos B."/>
            <person name="Lu D."/>
            <person name="Skrede I."/>
            <person name="Drula E."/>
            <person name="Henrissat B."/>
            <person name="Morin E."/>
            <person name="Kohler A."/>
            <person name="Barry K."/>
            <person name="LaButti K."/>
            <person name="Morin E."/>
            <person name="Salamov A."/>
            <person name="Lipzen A."/>
            <person name="Mereny Z."/>
            <person name="Hegedus B."/>
            <person name="Baldrian P."/>
            <person name="Stursova M."/>
            <person name="Weitz H."/>
            <person name="Taylor A."/>
            <person name="Grigoriev I.V."/>
            <person name="Nagy L.G."/>
            <person name="Martin F."/>
            <person name="Kauserud H."/>
        </authorList>
    </citation>
    <scope>NUCLEOTIDE SEQUENCE</scope>
    <source>
        <strain evidence="1">9284</strain>
    </source>
</reference>
<dbReference type="EMBL" id="JARKIF010000025">
    <property type="protein sequence ID" value="KAJ7614995.1"/>
    <property type="molecule type" value="Genomic_DNA"/>
</dbReference>
<proteinExistence type="predicted"/>